<evidence type="ECO:0000256" key="3">
    <source>
        <dbReference type="ARBA" id="ARBA00022448"/>
    </source>
</evidence>
<feature type="compositionally biased region" description="Acidic residues" evidence="8">
    <location>
        <begin position="34"/>
        <end position="48"/>
    </location>
</feature>
<keyword evidence="5" id="KW-0029">Amino-acid transport</keyword>
<feature type="region of interest" description="Disordered" evidence="8">
    <location>
        <begin position="144"/>
        <end position="165"/>
    </location>
</feature>
<sequence>MSPAARNPTNWDQYDGRPSPTGSMTSSAIAEEQALLDDDDDDDNDNDNDNSSALDAASRAGAFINRRRSSVTNHLAAIADIGGVNSFRSFARSWQRAAGFPEVIPRRPSFVYAPDQDSENVQYGRSLIDTATPQPHTSLLRQHLEASGPDGEPSTSYGSSPIAVGDNFRERESKPLLDPEMAGALPTGSPSSRSSIFAVPPHLATPSIIGSYGSHYGTIDSTMRHRLSIGQASGWGGDEEEEEEGAAHGEHQPILVKEVKQGDKVVLAVEGQSTLPQSVFNSINAIIGVGLLSLPLAFRMSGWIPGLFILTLTAAVTSHTGKLLAKCMDYDRTLITYSDLAYVSFGARARVVVSALFTLELISANVALVILFADSLDLLLPGFATVNIWKCTAACLVLMLNAMPLRFLSYTSVIGIFSTFCIVCIVIVDGLIKPHTPGSLREPAVTYLLPENWLALPLAYGLLASPWGAHSVFPSIYRDMRHPYKWKKAINVTFSFSYVLDTCLAVIGVLMFGDGIREAITSNILKTSGYPQGLTVLMCIFIAIIPLTKIPLNSRPIITTMDVLCGVHQEHHHHHGQASNGSSALAINLTRGFVRVFVVMLLLLISILIPSFDSVCAFLGAALCTLISIILPISFHLKLFWRDIPVRERLISWVLLVVFGILGTLGTIWTFLPKHLIGAE</sequence>
<keyword evidence="6 9" id="KW-1133">Transmembrane helix</keyword>
<keyword evidence="4 9" id="KW-0812">Transmembrane</keyword>
<feature type="transmembrane region" description="Helical" evidence="9">
    <location>
        <begin position="452"/>
        <end position="477"/>
    </location>
</feature>
<evidence type="ECO:0000313" key="12">
    <source>
        <dbReference type="Proteomes" id="UP001498476"/>
    </source>
</evidence>
<feature type="region of interest" description="Disordered" evidence="8">
    <location>
        <begin position="1"/>
        <end position="54"/>
    </location>
</feature>
<comment type="similarity">
    <text evidence="2">Belongs to the amino acid/polyamine transporter 2 family.</text>
</comment>
<dbReference type="EMBL" id="JAZAVJ010000533">
    <property type="protein sequence ID" value="KAK7394014.1"/>
    <property type="molecule type" value="Genomic_DNA"/>
</dbReference>
<feature type="transmembrane region" description="Helical" evidence="9">
    <location>
        <begin position="407"/>
        <end position="432"/>
    </location>
</feature>
<accession>A0ABR1GGQ7</accession>
<evidence type="ECO:0000256" key="6">
    <source>
        <dbReference type="ARBA" id="ARBA00022989"/>
    </source>
</evidence>
<evidence type="ECO:0000256" key="1">
    <source>
        <dbReference type="ARBA" id="ARBA00004141"/>
    </source>
</evidence>
<evidence type="ECO:0000256" key="8">
    <source>
        <dbReference type="SAM" id="MobiDB-lite"/>
    </source>
</evidence>
<dbReference type="PANTHER" id="PTHR22950">
    <property type="entry name" value="AMINO ACID TRANSPORTER"/>
    <property type="match status" value="1"/>
</dbReference>
<feature type="domain" description="Amino acid transporter transmembrane" evidence="10">
    <location>
        <begin position="272"/>
        <end position="669"/>
    </location>
</feature>
<dbReference type="PANTHER" id="PTHR22950:SF692">
    <property type="entry name" value="TRANSMEMBRANE AMINO ACID TRANSPORTER FAMILY PROTEIN"/>
    <property type="match status" value="1"/>
</dbReference>
<feature type="transmembrane region" description="Helical" evidence="9">
    <location>
        <begin position="351"/>
        <end position="372"/>
    </location>
</feature>
<feature type="transmembrane region" description="Helical" evidence="9">
    <location>
        <begin position="592"/>
        <end position="612"/>
    </location>
</feature>
<feature type="transmembrane region" description="Helical" evidence="9">
    <location>
        <begin position="653"/>
        <end position="672"/>
    </location>
</feature>
<evidence type="ECO:0000256" key="4">
    <source>
        <dbReference type="ARBA" id="ARBA00022692"/>
    </source>
</evidence>
<feature type="transmembrane region" description="Helical" evidence="9">
    <location>
        <begin position="618"/>
        <end position="641"/>
    </location>
</feature>
<evidence type="ECO:0000256" key="7">
    <source>
        <dbReference type="ARBA" id="ARBA00023136"/>
    </source>
</evidence>
<gene>
    <name evidence="11" type="ORF">QQX98_013200</name>
</gene>
<keyword evidence="3" id="KW-0813">Transport</keyword>
<keyword evidence="7 9" id="KW-0472">Membrane</keyword>
<evidence type="ECO:0000256" key="2">
    <source>
        <dbReference type="ARBA" id="ARBA00008066"/>
    </source>
</evidence>
<dbReference type="Proteomes" id="UP001498476">
    <property type="component" value="Unassembled WGS sequence"/>
</dbReference>
<comment type="subcellular location">
    <subcellularLocation>
        <location evidence="1">Membrane</location>
        <topology evidence="1">Multi-pass membrane protein</topology>
    </subcellularLocation>
</comment>
<comment type="caution">
    <text evidence="11">The sequence shown here is derived from an EMBL/GenBank/DDBJ whole genome shotgun (WGS) entry which is preliminary data.</text>
</comment>
<evidence type="ECO:0000313" key="11">
    <source>
        <dbReference type="EMBL" id="KAK7394014.1"/>
    </source>
</evidence>
<keyword evidence="12" id="KW-1185">Reference proteome</keyword>
<evidence type="ECO:0000256" key="9">
    <source>
        <dbReference type="SAM" id="Phobius"/>
    </source>
</evidence>
<dbReference type="Pfam" id="PF01490">
    <property type="entry name" value="Aa_trans"/>
    <property type="match status" value="1"/>
</dbReference>
<evidence type="ECO:0000256" key="5">
    <source>
        <dbReference type="ARBA" id="ARBA00022970"/>
    </source>
</evidence>
<feature type="transmembrane region" description="Helical" evidence="9">
    <location>
        <begin position="304"/>
        <end position="325"/>
    </location>
</feature>
<reference evidence="11 12" key="1">
    <citation type="journal article" date="2025" name="Microbiol. Resour. Announc.">
        <title>Draft genome sequences for Neonectria magnoliae and Neonectria punicea, canker pathogens of Liriodendron tulipifera and Acer saccharum in West Virginia.</title>
        <authorList>
            <person name="Petronek H.M."/>
            <person name="Kasson M.T."/>
            <person name="Metheny A.M."/>
            <person name="Stauder C.M."/>
            <person name="Lovett B."/>
            <person name="Lynch S.C."/>
            <person name="Garnas J.R."/>
            <person name="Kasson L.R."/>
            <person name="Stajich J.E."/>
        </authorList>
    </citation>
    <scope>NUCLEOTIDE SEQUENCE [LARGE SCALE GENOMIC DNA]</scope>
    <source>
        <strain evidence="11 12">NRRL 64653</strain>
    </source>
</reference>
<proteinExistence type="inferred from homology"/>
<name>A0ABR1GGQ7_9HYPO</name>
<dbReference type="InterPro" id="IPR013057">
    <property type="entry name" value="AA_transpt_TM"/>
</dbReference>
<organism evidence="11 12">
    <name type="scientific">Neonectria punicea</name>
    <dbReference type="NCBI Taxonomy" id="979145"/>
    <lineage>
        <taxon>Eukaryota</taxon>
        <taxon>Fungi</taxon>
        <taxon>Dikarya</taxon>
        <taxon>Ascomycota</taxon>
        <taxon>Pezizomycotina</taxon>
        <taxon>Sordariomycetes</taxon>
        <taxon>Hypocreomycetidae</taxon>
        <taxon>Hypocreales</taxon>
        <taxon>Nectriaceae</taxon>
        <taxon>Neonectria</taxon>
    </lineage>
</organism>
<feature type="transmembrane region" description="Helical" evidence="9">
    <location>
        <begin position="533"/>
        <end position="552"/>
    </location>
</feature>
<feature type="transmembrane region" description="Helical" evidence="9">
    <location>
        <begin position="378"/>
        <end position="400"/>
    </location>
</feature>
<feature type="transmembrane region" description="Helical" evidence="9">
    <location>
        <begin position="489"/>
        <end position="513"/>
    </location>
</feature>
<protein>
    <recommendedName>
        <fullName evidence="10">Amino acid transporter transmembrane domain-containing protein</fullName>
    </recommendedName>
</protein>
<evidence type="ECO:0000259" key="10">
    <source>
        <dbReference type="Pfam" id="PF01490"/>
    </source>
</evidence>